<dbReference type="PANTHER" id="PTHR10656">
    <property type="entry name" value="CELL FATE DETERMINING PROTEIN MAB21-RELATED"/>
    <property type="match status" value="1"/>
</dbReference>
<evidence type="ECO:0000259" key="2">
    <source>
        <dbReference type="Pfam" id="PF03281"/>
    </source>
</evidence>
<protein>
    <recommendedName>
        <fullName evidence="6">Mab-21-like HhH/H2TH-like domain-containing protein</fullName>
    </recommendedName>
</protein>
<sequence>MGCGPSSTRSNHHPCSKDMKLPGSNLTFSPGQQLALNGYFSDVVDNADCLTRDPVQEKSLVLIERLIQRLIVGVSILDPRFSSKFLVNLEPFKLSTKPGNSLSYLVRLDELSSPSLYPDGGEEIDEAGGPHCQLVEPEGGPQGFARLRISGPGSHRWAEFVGSQGYLRRDKIQERFVELLAASAGRSSLVGRPSEVDESISCGSPGKVIDATHLYRILETKHRIFYGAVSGDSYNKKFPDPRDFRIAIVEGCSCVRLRVGMIYSTDVGVETDVEVTLVLGIGFTSWPSTAQFPSRIDITHPDCLLYHQASTTGFYVVPAPPHPTLRCDDRASAWQIRFPAAEQTLLKHYSANSMPSRVLAVLRALLYEIRATNNGGQVISDYMLKTLLWFRLEEIPNLRDWTHDRLSWHVLKITDRLVSALRTQRHSSYFFPWFNVMLNSPGGGTLHYTEEDYNHDADLLCYHLRRLGDIAPCGPHGGDSDPWRRVETSLILKWTAVLADLMPPQSTRGTRMAFYPLSSSGYSTVAASQYSIRQLAYIGQLLRSMLTVKQLTLAKAQTLPWMCGATEQAPSTTSSREDLIYLISSILEQAKLAFVGPPRPTTNVMGVYRTDKTKVKTKSTATDSYNLAACQLLEDVKTDRSEIDIEDDNVVVREVLKWLYYGMDKDRRNLAPILRPYLTRLFTVSHENCWYLAEWQKRQESDELDALTKFSKLVTAGLITAHDGVVDAYQKGWTWAESMMKTSSELADGLELIFTPSPGKVLRYRITDDMLRLDNALPVVMTASRSLGRRRAISEQKGFGSATLPRHIKPFREHLKSRIHRCRTDDEMLTTSHSILRAASPMTQASETVHRFGNHRGLGSIVHALISLRKFSILQEVVGILPESDRVQILDEIQRVCKEVKKPRRLARTLSNRSQKPSQIYRSTNELSLAKDEEEEELDFGGTLMGTLRQLRSRTPQPSVFNPAFFTAPASEAISPLYIDPPTMVSNVTSGNEMVHLMRSTRRKQAKKNEITTNL</sequence>
<dbReference type="Gene3D" id="1.10.1410.40">
    <property type="match status" value="1"/>
</dbReference>
<dbReference type="PANTHER" id="PTHR10656:SF70">
    <property type="entry name" value="PROTEIN MAB-21-RELATED"/>
    <property type="match status" value="1"/>
</dbReference>
<dbReference type="SMART" id="SM01265">
    <property type="entry name" value="Mab-21"/>
    <property type="match status" value="1"/>
</dbReference>
<name>A0ABN7B0C4_9HEMI</name>
<evidence type="ECO:0000256" key="1">
    <source>
        <dbReference type="ARBA" id="ARBA00008307"/>
    </source>
</evidence>
<evidence type="ECO:0000313" key="5">
    <source>
        <dbReference type="Proteomes" id="UP001307889"/>
    </source>
</evidence>
<keyword evidence="5" id="KW-1185">Reference proteome</keyword>
<dbReference type="InterPro" id="IPR024810">
    <property type="entry name" value="MAB21L/cGLR"/>
</dbReference>
<gene>
    <name evidence="4" type="ORF">NTJ_09413</name>
</gene>
<accession>A0ABN7B0C4</accession>
<evidence type="ECO:0000259" key="3">
    <source>
        <dbReference type="Pfam" id="PF20266"/>
    </source>
</evidence>
<organism evidence="4 5">
    <name type="scientific">Nesidiocoris tenuis</name>
    <dbReference type="NCBI Taxonomy" id="355587"/>
    <lineage>
        <taxon>Eukaryota</taxon>
        <taxon>Metazoa</taxon>
        <taxon>Ecdysozoa</taxon>
        <taxon>Arthropoda</taxon>
        <taxon>Hexapoda</taxon>
        <taxon>Insecta</taxon>
        <taxon>Pterygota</taxon>
        <taxon>Neoptera</taxon>
        <taxon>Paraneoptera</taxon>
        <taxon>Hemiptera</taxon>
        <taxon>Heteroptera</taxon>
        <taxon>Panheteroptera</taxon>
        <taxon>Cimicomorpha</taxon>
        <taxon>Miridae</taxon>
        <taxon>Dicyphina</taxon>
        <taxon>Nesidiocoris</taxon>
    </lineage>
</organism>
<dbReference type="InterPro" id="IPR046903">
    <property type="entry name" value="Mab-21-like_nuc_Trfase"/>
</dbReference>
<feature type="domain" description="Mab-21-like HhH/H2TH-like" evidence="3">
    <location>
        <begin position="359"/>
        <end position="437"/>
    </location>
</feature>
<dbReference type="EMBL" id="AP028915">
    <property type="protein sequence ID" value="BES96601.1"/>
    <property type="molecule type" value="Genomic_DNA"/>
</dbReference>
<feature type="domain" description="Mab-21-like nucleotidyltransferase" evidence="2">
    <location>
        <begin position="142"/>
        <end position="348"/>
    </location>
</feature>
<dbReference type="Proteomes" id="UP001307889">
    <property type="component" value="Chromosome 7"/>
</dbReference>
<dbReference type="InterPro" id="IPR046906">
    <property type="entry name" value="Mab-21_HhH/H2TH-like"/>
</dbReference>
<proteinExistence type="inferred from homology"/>
<reference evidence="4 5" key="1">
    <citation type="submission" date="2023-09" db="EMBL/GenBank/DDBJ databases">
        <title>Nesidiocoris tenuis whole genome shotgun sequence.</title>
        <authorList>
            <person name="Shibata T."/>
            <person name="Shimoda M."/>
            <person name="Kobayashi T."/>
            <person name="Uehara T."/>
        </authorList>
    </citation>
    <scope>NUCLEOTIDE SEQUENCE [LARGE SCALE GENOMIC DNA]</scope>
    <source>
        <strain evidence="4 5">Japan</strain>
    </source>
</reference>
<dbReference type="Pfam" id="PF20266">
    <property type="entry name" value="Mab-21_C"/>
    <property type="match status" value="1"/>
</dbReference>
<comment type="similarity">
    <text evidence="1">Belongs to the mab-21 family.</text>
</comment>
<evidence type="ECO:0008006" key="6">
    <source>
        <dbReference type="Google" id="ProtNLM"/>
    </source>
</evidence>
<dbReference type="Pfam" id="PF03281">
    <property type="entry name" value="Mab-21"/>
    <property type="match status" value="1"/>
</dbReference>
<evidence type="ECO:0000313" key="4">
    <source>
        <dbReference type="EMBL" id="BES96601.1"/>
    </source>
</evidence>